<dbReference type="Pfam" id="PF01596">
    <property type="entry name" value="Methyltransf_3"/>
    <property type="match status" value="1"/>
</dbReference>
<keyword evidence="5" id="KW-1185">Reference proteome</keyword>
<comment type="caution">
    <text evidence="4">The sequence shown here is derived from an EMBL/GenBank/DDBJ whole genome shotgun (WGS) entry which is preliminary data.</text>
</comment>
<name>A0A9W6K9A1_9PSED</name>
<dbReference type="GO" id="GO:0008171">
    <property type="term" value="F:O-methyltransferase activity"/>
    <property type="evidence" value="ECO:0007669"/>
    <property type="project" value="InterPro"/>
</dbReference>
<dbReference type="PANTHER" id="PTHR10509">
    <property type="entry name" value="O-METHYLTRANSFERASE-RELATED"/>
    <property type="match status" value="1"/>
</dbReference>
<gene>
    <name evidence="4" type="ORF">GCM10017655_28860</name>
</gene>
<dbReference type="SUPFAM" id="SSF53335">
    <property type="entry name" value="S-adenosyl-L-methionine-dependent methyltransferases"/>
    <property type="match status" value="1"/>
</dbReference>
<reference evidence="4" key="1">
    <citation type="journal article" date="2014" name="Int. J. Syst. Evol. Microbiol.">
        <title>Complete genome sequence of Corynebacterium casei LMG S-19264T (=DSM 44701T), isolated from a smear-ripened cheese.</title>
        <authorList>
            <consortium name="US DOE Joint Genome Institute (JGI-PGF)"/>
            <person name="Walter F."/>
            <person name="Albersmeier A."/>
            <person name="Kalinowski J."/>
            <person name="Ruckert C."/>
        </authorList>
    </citation>
    <scope>NUCLEOTIDE SEQUENCE</scope>
    <source>
        <strain evidence="4">VKM B-2935</strain>
    </source>
</reference>
<evidence type="ECO:0000256" key="2">
    <source>
        <dbReference type="ARBA" id="ARBA00022679"/>
    </source>
</evidence>
<dbReference type="PROSITE" id="PS51682">
    <property type="entry name" value="SAM_OMT_I"/>
    <property type="match status" value="1"/>
</dbReference>
<dbReference type="CDD" id="cd02440">
    <property type="entry name" value="AdoMet_MTases"/>
    <property type="match status" value="1"/>
</dbReference>
<dbReference type="AlphaFoldDB" id="A0A9W6K9A1"/>
<dbReference type="InterPro" id="IPR029063">
    <property type="entry name" value="SAM-dependent_MTases_sf"/>
</dbReference>
<protein>
    <recommendedName>
        <fullName evidence="6">SAM-dependent methyltransferase</fullName>
    </recommendedName>
</protein>
<dbReference type="GO" id="GO:0032259">
    <property type="term" value="P:methylation"/>
    <property type="evidence" value="ECO:0007669"/>
    <property type="project" value="UniProtKB-KW"/>
</dbReference>
<dbReference type="Gene3D" id="3.40.50.150">
    <property type="entry name" value="Vaccinia Virus protein VP39"/>
    <property type="match status" value="1"/>
</dbReference>
<dbReference type="EMBL" id="BSFN01000007">
    <property type="protein sequence ID" value="GLK89824.1"/>
    <property type="molecule type" value="Genomic_DNA"/>
</dbReference>
<dbReference type="PANTHER" id="PTHR10509:SF14">
    <property type="entry name" value="CAFFEOYL-COA O-METHYLTRANSFERASE 3-RELATED"/>
    <property type="match status" value="1"/>
</dbReference>
<evidence type="ECO:0000313" key="5">
    <source>
        <dbReference type="Proteomes" id="UP001143328"/>
    </source>
</evidence>
<reference evidence="4" key="2">
    <citation type="submission" date="2023-01" db="EMBL/GenBank/DDBJ databases">
        <authorList>
            <person name="Sun Q."/>
            <person name="Evtushenko L."/>
        </authorList>
    </citation>
    <scope>NUCLEOTIDE SEQUENCE</scope>
    <source>
        <strain evidence="4">VKM B-2935</strain>
    </source>
</reference>
<evidence type="ECO:0008006" key="6">
    <source>
        <dbReference type="Google" id="ProtNLM"/>
    </source>
</evidence>
<evidence type="ECO:0000256" key="1">
    <source>
        <dbReference type="ARBA" id="ARBA00022603"/>
    </source>
</evidence>
<keyword evidence="2" id="KW-0808">Transferase</keyword>
<dbReference type="Proteomes" id="UP001143328">
    <property type="component" value="Unassembled WGS sequence"/>
</dbReference>
<dbReference type="GO" id="GO:0008757">
    <property type="term" value="F:S-adenosylmethionine-dependent methyltransferase activity"/>
    <property type="evidence" value="ECO:0007669"/>
    <property type="project" value="TreeGrafter"/>
</dbReference>
<dbReference type="RefSeq" id="WP_271196010.1">
    <property type="nucleotide sequence ID" value="NZ_BSFN01000007.1"/>
</dbReference>
<proteinExistence type="predicted"/>
<sequence length="220" mass="24829">MTGRTLALDDALYSYLLDVSLRETPLLKRLREETQALPMARWQVAPEQGQFLALLVKLTGAKRLLEIGTFTGYSALCMASALPEDGHLLCCDLPGDYNHIARRYWFQAEVQERIELRLAPALETLGQLEREGCGERFDLIFIDADKANYPVYLEHALALVRQGGVILFDNTLWSGRVLEQSPDTADTRAIQALNRRLKTDQRIDLSLLPIGDGLTLCRKR</sequence>
<dbReference type="InterPro" id="IPR002935">
    <property type="entry name" value="SAM_O-MeTrfase"/>
</dbReference>
<keyword evidence="1" id="KW-0489">Methyltransferase</keyword>
<dbReference type="InterPro" id="IPR050362">
    <property type="entry name" value="Cation-dep_OMT"/>
</dbReference>
<evidence type="ECO:0000256" key="3">
    <source>
        <dbReference type="ARBA" id="ARBA00022691"/>
    </source>
</evidence>
<accession>A0A9W6K9A1</accession>
<organism evidence="4 5">
    <name type="scientific">Pseudomonas turukhanskensis</name>
    <dbReference type="NCBI Taxonomy" id="1806536"/>
    <lineage>
        <taxon>Bacteria</taxon>
        <taxon>Pseudomonadati</taxon>
        <taxon>Pseudomonadota</taxon>
        <taxon>Gammaproteobacteria</taxon>
        <taxon>Pseudomonadales</taxon>
        <taxon>Pseudomonadaceae</taxon>
        <taxon>Pseudomonas</taxon>
    </lineage>
</organism>
<keyword evidence="3" id="KW-0949">S-adenosyl-L-methionine</keyword>
<evidence type="ECO:0000313" key="4">
    <source>
        <dbReference type="EMBL" id="GLK89824.1"/>
    </source>
</evidence>